<dbReference type="CDD" id="cd00167">
    <property type="entry name" value="SANT"/>
    <property type="match status" value="3"/>
</dbReference>
<accession>A0A7S2TCJ0</accession>
<evidence type="ECO:0000256" key="1">
    <source>
        <dbReference type="ARBA" id="ARBA00004123"/>
    </source>
</evidence>
<feature type="domain" description="HTH myb-type" evidence="9">
    <location>
        <begin position="97"/>
        <end position="141"/>
    </location>
</feature>
<keyword evidence="6" id="KW-0539">Nucleus</keyword>
<dbReference type="FunFam" id="1.10.10.60:FF:000016">
    <property type="entry name" value="Transcriptional activator Myb isoform A"/>
    <property type="match status" value="1"/>
</dbReference>
<dbReference type="GO" id="GO:0001006">
    <property type="term" value="F:RNA polymerase III type 3 promoter sequence-specific DNA binding"/>
    <property type="evidence" value="ECO:0007669"/>
    <property type="project" value="TreeGrafter"/>
</dbReference>
<feature type="compositionally biased region" description="Polar residues" evidence="7">
    <location>
        <begin position="464"/>
        <end position="475"/>
    </location>
</feature>
<dbReference type="PANTHER" id="PTHR46621">
    <property type="entry name" value="SNRNA-ACTIVATING PROTEIN COMPLEX SUBUNIT 4"/>
    <property type="match status" value="1"/>
</dbReference>
<dbReference type="Gene3D" id="1.10.10.60">
    <property type="entry name" value="Homeodomain-like"/>
    <property type="match status" value="4"/>
</dbReference>
<feature type="region of interest" description="Disordered" evidence="7">
    <location>
        <begin position="34"/>
        <end position="98"/>
    </location>
</feature>
<proteinExistence type="predicted"/>
<dbReference type="AlphaFoldDB" id="A0A7S2TCJ0"/>
<dbReference type="EMBL" id="HBHN01004027">
    <property type="protein sequence ID" value="CAD9724121.1"/>
    <property type="molecule type" value="Transcribed_RNA"/>
</dbReference>
<feature type="domain" description="Myb-like" evidence="8">
    <location>
        <begin position="196"/>
        <end position="246"/>
    </location>
</feature>
<feature type="region of interest" description="Disordered" evidence="7">
    <location>
        <begin position="442"/>
        <end position="499"/>
    </location>
</feature>
<feature type="domain" description="Myb-like" evidence="8">
    <location>
        <begin position="97"/>
        <end position="141"/>
    </location>
</feature>
<keyword evidence="5" id="KW-0804">Transcription</keyword>
<protein>
    <submittedName>
        <fullName evidence="10">Uncharacterized protein</fullName>
    </submittedName>
</protein>
<reference evidence="10" key="1">
    <citation type="submission" date="2021-01" db="EMBL/GenBank/DDBJ databases">
        <authorList>
            <person name="Corre E."/>
            <person name="Pelletier E."/>
            <person name="Niang G."/>
            <person name="Scheremetjew M."/>
            <person name="Finn R."/>
            <person name="Kale V."/>
            <person name="Holt S."/>
            <person name="Cochrane G."/>
            <person name="Meng A."/>
            <person name="Brown T."/>
            <person name="Cohen L."/>
        </authorList>
    </citation>
    <scope>NUCLEOTIDE SEQUENCE</scope>
    <source>
        <strain evidence="10">CCCM 845</strain>
    </source>
</reference>
<evidence type="ECO:0000259" key="8">
    <source>
        <dbReference type="PROSITE" id="PS50090"/>
    </source>
</evidence>
<dbReference type="GO" id="GO:0042795">
    <property type="term" value="P:snRNA transcription by RNA polymerase II"/>
    <property type="evidence" value="ECO:0007669"/>
    <property type="project" value="TreeGrafter"/>
</dbReference>
<comment type="subcellular location">
    <subcellularLocation>
        <location evidence="1">Nucleus</location>
    </subcellularLocation>
</comment>
<dbReference type="GO" id="GO:0000978">
    <property type="term" value="F:RNA polymerase II cis-regulatory region sequence-specific DNA binding"/>
    <property type="evidence" value="ECO:0007669"/>
    <property type="project" value="TreeGrafter"/>
</dbReference>
<feature type="compositionally biased region" description="Basic and acidic residues" evidence="7">
    <location>
        <begin position="34"/>
        <end position="54"/>
    </location>
</feature>
<evidence type="ECO:0000256" key="2">
    <source>
        <dbReference type="ARBA" id="ARBA00022737"/>
    </source>
</evidence>
<feature type="domain" description="HTH myb-type" evidence="9">
    <location>
        <begin position="253"/>
        <end position="299"/>
    </location>
</feature>
<dbReference type="Pfam" id="PF00249">
    <property type="entry name" value="Myb_DNA-binding"/>
    <property type="match status" value="2"/>
</dbReference>
<evidence type="ECO:0000313" key="10">
    <source>
        <dbReference type="EMBL" id="CAD9724121.1"/>
    </source>
</evidence>
<evidence type="ECO:0000259" key="9">
    <source>
        <dbReference type="PROSITE" id="PS51294"/>
    </source>
</evidence>
<keyword evidence="4" id="KW-0238">DNA-binding</keyword>
<keyword evidence="3" id="KW-0805">Transcription regulation</keyword>
<dbReference type="Pfam" id="PF13921">
    <property type="entry name" value="Myb_DNA-bind_6"/>
    <property type="match status" value="1"/>
</dbReference>
<dbReference type="GO" id="GO:0019185">
    <property type="term" value="C:snRNA-activating protein complex"/>
    <property type="evidence" value="ECO:0007669"/>
    <property type="project" value="TreeGrafter"/>
</dbReference>
<evidence type="ECO:0000256" key="3">
    <source>
        <dbReference type="ARBA" id="ARBA00023015"/>
    </source>
</evidence>
<dbReference type="GO" id="GO:0005634">
    <property type="term" value="C:nucleus"/>
    <property type="evidence" value="ECO:0007669"/>
    <property type="project" value="UniProtKB-SubCell"/>
</dbReference>
<feature type="domain" description="Myb-like" evidence="8">
    <location>
        <begin position="253"/>
        <end position="295"/>
    </location>
</feature>
<dbReference type="InterPro" id="IPR051575">
    <property type="entry name" value="Myb-like_DNA-bd"/>
</dbReference>
<gene>
    <name evidence="10" type="ORF">PMIC02512_LOCUS1202</name>
</gene>
<feature type="compositionally biased region" description="Basic residues" evidence="7">
    <location>
        <begin position="55"/>
        <end position="71"/>
    </location>
</feature>
<dbReference type="FunFam" id="1.10.10.60:FF:000010">
    <property type="entry name" value="Transcriptional activator Myb isoform A"/>
    <property type="match status" value="1"/>
</dbReference>
<dbReference type="SMART" id="SM00717">
    <property type="entry name" value="SANT"/>
    <property type="match status" value="4"/>
</dbReference>
<dbReference type="GO" id="GO:0042796">
    <property type="term" value="P:snRNA transcription by RNA polymerase III"/>
    <property type="evidence" value="ECO:0007669"/>
    <property type="project" value="TreeGrafter"/>
</dbReference>
<dbReference type="InterPro" id="IPR001005">
    <property type="entry name" value="SANT/Myb"/>
</dbReference>
<dbReference type="PANTHER" id="PTHR46621:SF1">
    <property type="entry name" value="SNRNA-ACTIVATING PROTEIN COMPLEX SUBUNIT 4"/>
    <property type="match status" value="1"/>
</dbReference>
<name>A0A7S2TCJ0_PROMC</name>
<evidence type="ECO:0000256" key="7">
    <source>
        <dbReference type="SAM" id="MobiDB-lite"/>
    </source>
</evidence>
<dbReference type="SUPFAM" id="SSF46689">
    <property type="entry name" value="Homeodomain-like"/>
    <property type="match status" value="3"/>
</dbReference>
<evidence type="ECO:0000256" key="4">
    <source>
        <dbReference type="ARBA" id="ARBA00023125"/>
    </source>
</evidence>
<evidence type="ECO:0000256" key="5">
    <source>
        <dbReference type="ARBA" id="ARBA00023163"/>
    </source>
</evidence>
<dbReference type="InterPro" id="IPR009057">
    <property type="entry name" value="Homeodomain-like_sf"/>
</dbReference>
<dbReference type="InterPro" id="IPR017930">
    <property type="entry name" value="Myb_dom"/>
</dbReference>
<dbReference type="PROSITE" id="PS50090">
    <property type="entry name" value="MYB_LIKE"/>
    <property type="match status" value="4"/>
</dbReference>
<keyword evidence="2" id="KW-0677">Repeat</keyword>
<feature type="domain" description="HTH myb-type" evidence="9">
    <location>
        <begin position="200"/>
        <end position="250"/>
    </location>
</feature>
<feature type="domain" description="Myb-like" evidence="8">
    <location>
        <begin position="142"/>
        <end position="195"/>
    </location>
</feature>
<feature type="region of interest" description="Disordered" evidence="7">
    <location>
        <begin position="1"/>
        <end position="20"/>
    </location>
</feature>
<sequence length="555" mass="63077">MGNSPSGTKAKAVKTRKSNIANDAKAMFVKTLSNHEDTGLEDKMEKMGLEDKPGKKGYKLKMTKPSKKKAVKERTIENETETEQETQAPHTAYPSKKWSTEQDAALRIAVEHYQGKNWKAIAEAVPGRTHVQCLQRWKKVLQPGLVKGHWTEEEDQKLIELVTKPGKNLNSWVAIAAHIPGRTAKQCRERWSLNLDPDIKKGPWEEGEDELLLELHEKLGNKWAEISQYMNGRTENAVKTRYKSLARAQQKIWTPDEDNIIVESKRHANNRWVSIANRLPGRSKNAVRLRWKFLVSQNPDLEKPLTKEEKAAIAARAAKAKSKEQQARAAPLATQAQAVKIKTEQAPQHPAPVLHQEQQVHYVQRQQQQHTWQQQPVMQTSEGYEHAQYQQQYQQPYYYPPQQQHEFMSHGQEHLPMPGTSAGSGLDMLDMNYTDLIFDSSSPPEESTIMGHMGSPHDNHSEGSRNSNMESTHANFNAHLDPSKNTINRVPSRLANSDSVSRLLDDSSMYKPLEHRKGSLTAFSSHDNFMLMDALGHSNYAVHHQHHSQEDLTVV</sequence>
<organism evidence="10">
    <name type="scientific">Prorocentrum micans</name>
    <name type="common">Red tide dinoflagellate</name>
    <dbReference type="NCBI Taxonomy" id="2945"/>
    <lineage>
        <taxon>Eukaryota</taxon>
        <taxon>Sar</taxon>
        <taxon>Alveolata</taxon>
        <taxon>Dinophyceae</taxon>
        <taxon>Prorocentrales</taxon>
        <taxon>Prorocentraceae</taxon>
        <taxon>Prorocentrum</taxon>
    </lineage>
</organism>
<dbReference type="PROSITE" id="PS51294">
    <property type="entry name" value="HTH_MYB"/>
    <property type="match status" value="4"/>
</dbReference>
<feature type="domain" description="HTH myb-type" evidence="9">
    <location>
        <begin position="142"/>
        <end position="199"/>
    </location>
</feature>
<evidence type="ECO:0000256" key="6">
    <source>
        <dbReference type="ARBA" id="ARBA00023242"/>
    </source>
</evidence>